<keyword evidence="12" id="KW-1185">Reference proteome</keyword>
<dbReference type="GO" id="GO:0006633">
    <property type="term" value="P:fatty acid biosynthetic process"/>
    <property type="evidence" value="ECO:0007669"/>
    <property type="project" value="InterPro"/>
</dbReference>
<dbReference type="SUPFAM" id="SSF47336">
    <property type="entry name" value="ACP-like"/>
    <property type="match status" value="5"/>
</dbReference>
<dbReference type="GO" id="GO:0043041">
    <property type="term" value="P:amino acid activation for nonribosomal peptide biosynthetic process"/>
    <property type="evidence" value="ECO:0007669"/>
    <property type="project" value="TreeGrafter"/>
</dbReference>
<evidence type="ECO:0000259" key="9">
    <source>
        <dbReference type="PROSITE" id="PS52004"/>
    </source>
</evidence>
<evidence type="ECO:0000256" key="4">
    <source>
        <dbReference type="ARBA" id="ARBA00022553"/>
    </source>
</evidence>
<feature type="domain" description="PKS/mFAS DH" evidence="10">
    <location>
        <begin position="3409"/>
        <end position="3670"/>
    </location>
</feature>
<accession>A0A431VBP8</accession>
<dbReference type="Gene3D" id="2.30.38.10">
    <property type="entry name" value="Luciferase, Domain 3"/>
    <property type="match status" value="2"/>
</dbReference>
<dbReference type="Gene3D" id="3.30.300.30">
    <property type="match status" value="3"/>
</dbReference>
<organism evidence="11 12">
    <name type="scientific">Azospirillum griseum</name>
    <dbReference type="NCBI Taxonomy" id="2496639"/>
    <lineage>
        <taxon>Bacteria</taxon>
        <taxon>Pseudomonadati</taxon>
        <taxon>Pseudomonadota</taxon>
        <taxon>Alphaproteobacteria</taxon>
        <taxon>Rhodospirillales</taxon>
        <taxon>Azospirillaceae</taxon>
        <taxon>Azospirillum</taxon>
    </lineage>
</organism>
<dbReference type="InterPro" id="IPR044894">
    <property type="entry name" value="TubC_N_sf"/>
</dbReference>
<dbReference type="PANTHER" id="PTHR45527">
    <property type="entry name" value="NONRIBOSOMAL PEPTIDE SYNTHETASE"/>
    <property type="match status" value="1"/>
</dbReference>
<dbReference type="CDD" id="cd19531">
    <property type="entry name" value="LCL_NRPS-like"/>
    <property type="match status" value="3"/>
</dbReference>
<proteinExistence type="predicted"/>
<evidence type="ECO:0000256" key="5">
    <source>
        <dbReference type="ARBA" id="ARBA00022679"/>
    </source>
</evidence>
<feature type="active site" description="Proton acceptor; for dehydratase activity" evidence="7">
    <location>
        <position position="3442"/>
    </location>
</feature>
<feature type="region of interest" description="C-terminal hotdog fold" evidence="7">
    <location>
        <begin position="3540"/>
        <end position="3670"/>
    </location>
</feature>
<dbReference type="Pfam" id="PF08659">
    <property type="entry name" value="KR"/>
    <property type="match status" value="1"/>
</dbReference>
<dbReference type="Pfam" id="PF00668">
    <property type="entry name" value="Condensation"/>
    <property type="match status" value="5"/>
</dbReference>
<dbReference type="PROSITE" id="PS50075">
    <property type="entry name" value="CARRIER"/>
    <property type="match status" value="5"/>
</dbReference>
<dbReference type="InterPro" id="IPR014031">
    <property type="entry name" value="Ketoacyl_synth_C"/>
</dbReference>
<feature type="domain" description="Carrier" evidence="8">
    <location>
        <begin position="4146"/>
        <end position="4221"/>
    </location>
</feature>
<dbReference type="InterPro" id="IPR042099">
    <property type="entry name" value="ANL_N_sf"/>
</dbReference>
<evidence type="ECO:0000313" key="12">
    <source>
        <dbReference type="Proteomes" id="UP000277007"/>
    </source>
</evidence>
<dbReference type="Pfam" id="PF00550">
    <property type="entry name" value="PP-binding"/>
    <property type="match status" value="5"/>
</dbReference>
<dbReference type="FunFam" id="3.30.300.30:FF:000015">
    <property type="entry name" value="Nonribosomal peptide synthase SidD"/>
    <property type="match status" value="1"/>
</dbReference>
<dbReference type="InterPro" id="IPR018201">
    <property type="entry name" value="Ketoacyl_synth_AS"/>
</dbReference>
<dbReference type="SUPFAM" id="SSF52777">
    <property type="entry name" value="CoA-dependent acyltransferases"/>
    <property type="match status" value="10"/>
</dbReference>
<dbReference type="InterPro" id="IPR020806">
    <property type="entry name" value="PKS_PP-bd"/>
</dbReference>
<dbReference type="Gene3D" id="1.10.1200.10">
    <property type="entry name" value="ACP-like"/>
    <property type="match status" value="4"/>
</dbReference>
<evidence type="ECO:0000313" key="11">
    <source>
        <dbReference type="EMBL" id="RTR15937.1"/>
    </source>
</evidence>
<dbReference type="InterPro" id="IPR020845">
    <property type="entry name" value="AMP-binding_CS"/>
</dbReference>
<dbReference type="Gene3D" id="3.40.50.12780">
    <property type="entry name" value="N-terminal domain of ligase-like"/>
    <property type="match status" value="1"/>
</dbReference>
<dbReference type="GO" id="GO:0009239">
    <property type="term" value="P:enterobactin biosynthetic process"/>
    <property type="evidence" value="ECO:0007669"/>
    <property type="project" value="TreeGrafter"/>
</dbReference>
<dbReference type="CDD" id="cd00833">
    <property type="entry name" value="PKS"/>
    <property type="match status" value="1"/>
</dbReference>
<dbReference type="InterPro" id="IPR049900">
    <property type="entry name" value="PKS_mFAS_DH"/>
</dbReference>
<dbReference type="InterPro" id="IPR036736">
    <property type="entry name" value="ACP-like_sf"/>
</dbReference>
<evidence type="ECO:0000256" key="2">
    <source>
        <dbReference type="ARBA" id="ARBA00004792"/>
    </source>
</evidence>
<dbReference type="Pfam" id="PF00109">
    <property type="entry name" value="ketoacyl-synt"/>
    <property type="match status" value="1"/>
</dbReference>
<dbReference type="InterPro" id="IPR023213">
    <property type="entry name" value="CAT-like_dom_sf"/>
</dbReference>
<keyword evidence="4" id="KW-0597">Phosphoprotein</keyword>
<dbReference type="Proteomes" id="UP000277007">
    <property type="component" value="Unassembled WGS sequence"/>
</dbReference>
<dbReference type="FunFam" id="3.40.50.980:FF:000002">
    <property type="entry name" value="Enterobactin synthetase component F"/>
    <property type="match status" value="1"/>
</dbReference>
<keyword evidence="6" id="KW-0677">Repeat</keyword>
<sequence length="5758" mass="604838">MAVMGGIETTDGAAMVERDGPLADALLVELAARDIRLTVKDGRLGYDAPAGAFDDALKARVRALRPALIARLSGQDGGQDRGLNEGATGEIVAPLTFGQERMWFLNRLDLGQPGGARGGYTEHLAFDLVGSLDHAALDRALTAVAARHGALRTRFEDGPDGPVQRVAPPAAAALPAHRVDLRATPDALERALDEAAHRPIDLATDPHARVALFTLADDHHVLSLSAHHAAWDGWSNGLFAADLATAYNAARAGRPADLPPLVRDMADLARAQRAALASGGFDAALERLRRRLDGHPTHLTLPTDHPRPAVADGRGAALALRLEPDAAGALAAAARRAGATPYMAVLAAWALLLSRLSGAPRLLIGAPVAARADEAEEAIIGYLSNSVAIPVDVGAAGSFGALVEQVRDRTLDVMADQDVPFDKLVEALAPPRSRATTPLVQTMFAMQPRAVPAPALGGLAVTVRTRHNEAARYELTLNLETTADGALDGPLTYATALFDAATVVGWADWLCAFLRAAPGQWSAPLDRSPLVTPAKATTAAITPAASSPVATPVADGFATPTERALAALWAGFLATPPTARDDDFFVLGGHSLLLMRVVNAINSDGSLGRIELAEALGATRLMDMAALLDGGQPALATAPTAAAPLEGAAEEHPANPGQEGMWLTRRDEAETTAWSVPLVIPLARHAEAAVVRAGLERLAARHPALRTTLCERDGAIRQRIAPHDHPGLIDLTVHHGLDAAARFAVMKRDLARPMDLERGPLYRFHLFTNGDGAGELFLNADHTLIDGWSLDVLRRDVVALIDAAATGRGDGLPALACTPVALTARRLADTRRLEADRAYWLDTLRGMELGDLPAPGSRPPGAPPRGLRTQRDLSAATMAALDRIARAGGTTPTVALIAAASALMIRLKGDGRDVSVATPFAGRTEPEHADLVGCFVEVLPLRFPGGLERSFADHLAAARRALTGALAHQTYPLRHIMKDTLAARGGDPTTLYDVVAVLENAEPQTRDWFDPRIGGGKYDLAFIIGRMPDGSAVLTVEHDEWLYDAQDALAMAARLETLLCAAADRPDAALGDLAVMPEDERRLVLSGFNDTAAAYPRDASMADLWARAAAEHADRVALRASNGDTLTYAALDQRAGAIAAALLGSGPVGPTVALAVQRGFDAVAAILGIWKAGAAYLPLDSKLPPAVVTQLMTDAEARIILADATKAATLSGLPDHPILRLDSLPSAPAPADASAAPPVVPDGGAPAYVMFTSGTTGTPKGVVVPHRGIARLALNRAVLDLRPQDVMGQLAPLAFDAKTLELWSALLNGASLRVFDDEELLDPQALGRALVSGGVTVLWLTAGLFNRAADEAPHIFRPLRLLMSGGEALSPPHLRRVMAACPDLCLLNGYGPTENSCLTTLHTITTADLDGAIPIGRPISNCRVFVVDDRLTPVPVGVWGELLCGGDGVALGYAGRPDLTAASFVSPPWAAGERLYRSGDIVRWRRDGVIEFLGRRDGQVKIRGHRIETGAIEAVLSGCADVRDAAVLVTGSGADKALVACVAADSAAGEGAWRRTLAERLPIYMMPARFIVVPALPVNANGKRDRRAVQSLVTAVMAATAPALAMAAPTVSAPPRPAASPAETLVLRLFAEQFPGVALDPSSDFFHLGGHSMTAMRLSARLVEECGARVSLRALFAARTVAAIAALLPSTAAAAPTATGSAETLMLLPPVAPHRAEPADGYPLSTGQERLWVMQRLFPDSGVYNIPLVFDVDGDLNADALARALTALEERHHALRLRVVDGPDGRPRQRLYPVGALVLHRVDLSAEADPVAAATARQSAELHRPFALEREAGARALLMRLGAARWRVLLVLHHAIMDGWSAGVLMRDLAAFYSAALTTPAGAALTIATPAPAVQFQDVAAWQRAHADSAEGKALLARWVGRLTPRPEPLALPTDHRRPPVKSFRGDTVEHAFDAALSAALDRLARAESATPFAVVTALVQALLHRMTGQTDMALGTLVAGRDRAEVQDTVGFFVNTLVLRQSIDPEAGFRRLLADTRGTCLHAVADQHCPFESLVEATGAPRDLGRNPLFDVLVVWQSDDGAPPSLPGLTTHSLPVSFPFAKFDLGFHFGRRGDRIICQLEHSADLFDADSAAALFARLEHLAAAVLADPDRRIRTLPILPDGERAQLARFNDTATPLDTRRSLTRLLLDQTARSPGAPALLWNGQAPLSYRDFAARAGAVARRLVAAGVKPGDSVAICAPRGPELLIGIHGILMAGAGYAPLGADQPPARLAGMLEDLGHPLVLTTADTRARLGESARCLDLSVDGVAEPLDLGGPDGLAYVLFTSGSTGRPKGVAVEQHAVVNRVLWMQSAFPIGPGDVILQKTPVTFDVSVWELLWWGWTGAAVALPPPGAERDPQTLVDLIARDGVTVLHFVPSMLAAFLTCLEDGRADAAKLARLRFVFASGEALDPALVERFDRLLHRRFGTQLHNLYGPTEATVDVTWHPCSPWTGGAVVPIGKPIANTTVDILDADGAPLPIGMAGEIHLGGPQVARGYVNRPDLTAKAFIADPNRPGGRLYRTGDLGRWRRDGTIEYLGRIDHQVKVRGQRIEPGEIEHALERHPGVERAVVVPVAVNGLTELHGYILPRDPALTTAALRAHLRDRVTEAMIPARFLRLDALPLTSSGKLDRKALTGAPLDRPAATVAPAAPSVDAAGNRSAVEAAIRAIWKDLLPDADPGPRDGFFDAGGNSLLVIRLHERLNARWPGVFGVADLFACATIAEQAQRIAPTAPPASPVLPTPPTMTHPPTTTHPVAMASPAGATFAGNAPAGAIAIVGMALRLPGSEDLAGFWRDVSTAADRVRPLPDGREADTRAVLAALGLPQPDRFREAAYLDDVMGFEPKRLRLSPADAALLDPEQRLFLETALRALEDAGRGGAALDDARVGVFVGGVPGTAWRDALMRGAAPNRVEQIFALNVASNIATRLSFLHNWRGPAALIDTACSASLAAVHTACRALRNGECEWALVGGAKILLTPPAEGARLTIDSSTGRTRAFAEGADGTGMGEGAVAFLLRPLADALADGDAIHGVILGSAINQDGASSGMAAPNPAAQAEVIAAATRDAGVSLASLSYIEAHGTGTALGDPIEIDGLTRAAATEGAGSGFAAIGSAKGNFGHLDGAAGALGLARALACLIHDRAPPQPFFTAPNPRIDFAKAPVAVASALTPLADRGGPRRAGVSAFGLSGINAHVVIEAAPRVARNALAVAGWFAIGLSAPDAERLRGYAGAVVAALRAHPDWPLADIARTLTDGRDALDARLAVWVRDRGDLMARLAVFAAAPDAVDGLVLTGTADRANAAVTHAALSADEESALAAATAFVTGARLSWPSSVRTGRVHLPAAPLARRRCLPDLTALSTAPAQPAPTATAEAAFALLGPAVVTAQGVFHRVDAHAAQFWPVAEHRLNGAPTLVGMGFAALVADAMGDRAVCIADLRWLRPLRPADLVPGTVTLTLAGDGAASLSGRALDGRWQSFVTATVTSADTKIEIAALDLAAIAARCAPAQDAPPFHSENGVVEVSARWNCLERVAAAEAEALAWLRVPSVDAGLRLHPGLLDVATGVALTEGGMVPTGCARIDLLEPLPADPVAHIERRVTEDGAEADVVLADRASGRVVARLLGLRWTRLARPQAVAGKTSGALVPALPVWESAPLAAADPGGPVVLIGEGALANRLADHLARAGRLAAHSGSETVTADALARVGASDRPVILFAPQGGADVGPRAARAMRAVLGALTGPTRLLALVEGAFAVEDNDPLDPFQALTIGVIAAATLEDPNLIARCVDCDDAIGPAALLAELTVLERDPRAVAWRRGRRLIRHFQPMELVVDAAALRDDAWPAHGWPDHGVCVVTGGTGGLSLMLADTLAVGGKLTLALLSRGGEPTGDDIDARRRRDLLDGLRAAGLRAVVYPCDIADRAGLSATLARIRADLGPITAVVHNAGVADGAFLAGGERAVAAYTAALAAKVEGARLLDELTDADPVAAFVMAGSLTGLTGAVAHAAYTGANAFLDTLAAARVRRGKPALTIDWCGIREVGMAARLLKGRSVGVDAGPADVGPLLRRALAARVPQVAILDPTVSALLAPAPAVALVAAAPVATPASRPGAKPSRSGAGRALEAALAAVWADVLGYDSVAPDDDFYALGGDSIAGMQIVEQVTRDLGQRMSLVDLFETGTVAALAERLRSRAAEQRPKDDALQPAPQRDHYPVAWEQLAVLHAEAAADMGTAYNLPNGLHLPPDVDMDRLGAALDALVARHEILRTRLIPAAAKGDEPTMAILPPGPVRVERVECPTDAGLLHALNATVRPFDLWNGEPPVRILLGFVAGRPRAVLLDVHHSLADAFSMEVLQADLIALYTGSAGPAPTIQLKDYAWWTRSGAGATAPEQARGYWLERFKGPLPVLDLPADHPRPARHTWRAETTEFPIAWDTVSRLRAFAAERRTTPFAVVTAAWALLLARYARTEDLVFAVPVNAREGAAMATMTGMLVTLLPLRLGVHADDRVSDLIQRTHTAHAEAMRNRAYGLGRLLADLAPPASPDRALLSEVTLSYMNFADGAGQSRSGDGLTPFGLARHDGKSDLGLYVRDLPDQMVMAVEYYADLFDRERMERMGRHFRTLLTALVSAAADTPVATLPLSDDEERAWLAGVGVGPTPPLPLSEGLFGALAQRAAANPDAVALEGSGGPLSYGDLLRRAAGVARTLREAGLLPGDRVALHVERDRDAVALLVGCVAAGVVYVPLDPAYPAERIGWIVEDAACRAVIADAAGRALLAPLPAATGRRILAAEGLVGLSADSLPRPPASGPAYVMYTSGSTGTPKGVVVTQAGILRLALGGGDLALTAADRVLQTGPLAFDASTYEIWGALLNGACLAVASRDAVLDPDALSAAIAHHRTTVLWLTTGLFNRQVDAGADRFRGLRLVITGGEAMSVPHAARALRACPDVVFVNGYGPTENTTFTAVHRVTVSDVDPGPVPLGRPIAHTSVRIVEAGGGLAPVGVWGDLLLGGLGLAEGYLNRADLTADRFVTDPVSGERLYRTGDLGRWRADGALEFGGRRDGQIKLRGYRIELEEIEAALNAHPAIADGAVLFLPDPSGEGDGALVACVQPKAEAPSSAALRDWLGRRLPAYMTPRRFVTVSALPVTENGKIDRRQLAASLPPVEANDDDAAGDPPRDASETLVAEVFTEVFGRKVADRDANFLDLGGHSLLAIKVVNRIAQATGVRLSMRSFFAVPTVAGLAALIAEGAQPSDGVVRVPDAPSHPASHAQARLYLASRMQGDATGGDAAYNITFALPFGGALDPEALRTALARLADRHETLRTGFDEEDGAIRQRIAASAVPPLAVDDLSASPDPRGEALRVARREAATPFDLATPPLLRARAIRLGASVLDPASTAGFGAPTTDGWLVLLVLHHIVGDGWSSRILLRELGSLYRAALAGNVEAAGLPALPVAYRDYAAWQTRRDWADSARHWRSVLADAPDSIALPADHPAPAVQSHRGDTVSRRLPLALVQGIAAYARQRGASSASVSLAMFAGLLYRLTRQGDLVIGFGVAGRDRAEVEGLIGFFVNVLPLRVRIGDETEFGPLVDQVHTAMMSAMDHRDFPFDLLVRSVAPRRVANRQPLINVVFEYQRFEDLDAEAGCADALGDRPFGDGQPVDPAFGGALQDAIRTPTAKHDLLLFFSEQRDGGTLTLEFDTDLFDRATAERWLAYLEQFASMVVNHANANKDAAE</sequence>
<evidence type="ECO:0000259" key="10">
    <source>
        <dbReference type="PROSITE" id="PS52019"/>
    </source>
</evidence>
<evidence type="ECO:0000256" key="3">
    <source>
        <dbReference type="ARBA" id="ARBA00022450"/>
    </source>
</evidence>
<dbReference type="PROSITE" id="PS00455">
    <property type="entry name" value="AMP_BINDING"/>
    <property type="match status" value="3"/>
</dbReference>
<feature type="region of interest" description="N-terminal hotdog fold" evidence="7">
    <location>
        <begin position="3409"/>
        <end position="3525"/>
    </location>
</feature>
<dbReference type="InterPro" id="IPR045851">
    <property type="entry name" value="AMP-bd_C_sf"/>
</dbReference>
<dbReference type="Gene3D" id="3.30.559.10">
    <property type="entry name" value="Chloramphenicol acetyltransferase-like domain"/>
    <property type="match status" value="5"/>
</dbReference>
<dbReference type="Gene3D" id="3.40.50.1820">
    <property type="entry name" value="alpha/beta hydrolase"/>
    <property type="match status" value="1"/>
</dbReference>
<comment type="cofactor">
    <cofactor evidence="1">
        <name>pantetheine 4'-phosphate</name>
        <dbReference type="ChEBI" id="CHEBI:47942"/>
    </cofactor>
</comment>
<feature type="domain" description="Carrier" evidence="8">
    <location>
        <begin position="5200"/>
        <end position="5275"/>
    </location>
</feature>
<dbReference type="InterPro" id="IPR029058">
    <property type="entry name" value="AB_hydrolase_fold"/>
</dbReference>
<feature type="domain" description="Carrier" evidence="8">
    <location>
        <begin position="556"/>
        <end position="632"/>
    </location>
</feature>
<feature type="domain" description="Ketosynthase family 3 (KS3)" evidence="9">
    <location>
        <begin position="2812"/>
        <end position="3236"/>
    </location>
</feature>
<dbReference type="NCBIfam" id="TIGR01733">
    <property type="entry name" value="AA-adenyl-dom"/>
    <property type="match status" value="3"/>
</dbReference>
<dbReference type="PROSITE" id="PS52004">
    <property type="entry name" value="KS3_2"/>
    <property type="match status" value="1"/>
</dbReference>
<dbReference type="InterPro" id="IPR010071">
    <property type="entry name" value="AA_adenyl_dom"/>
</dbReference>
<protein>
    <submittedName>
        <fullName evidence="11">Amino acid adenylation domain-containing protein</fullName>
    </submittedName>
</protein>
<keyword evidence="5" id="KW-0808">Transferase</keyword>
<dbReference type="InterPro" id="IPR000873">
    <property type="entry name" value="AMP-dep_synth/lig_dom"/>
</dbReference>
<dbReference type="GO" id="GO:0004315">
    <property type="term" value="F:3-oxoacyl-[acyl-carrier-protein] synthase activity"/>
    <property type="evidence" value="ECO:0007669"/>
    <property type="project" value="InterPro"/>
</dbReference>
<dbReference type="PROSITE" id="PS00606">
    <property type="entry name" value="KS3_1"/>
    <property type="match status" value="1"/>
</dbReference>
<dbReference type="SMART" id="SM00822">
    <property type="entry name" value="PKS_KR"/>
    <property type="match status" value="1"/>
</dbReference>
<feature type="domain" description="Carrier" evidence="8">
    <location>
        <begin position="2698"/>
        <end position="2773"/>
    </location>
</feature>
<dbReference type="InterPro" id="IPR001242">
    <property type="entry name" value="Condensation_dom"/>
</dbReference>
<dbReference type="EMBL" id="RXMA01000029">
    <property type="protein sequence ID" value="RTR15937.1"/>
    <property type="molecule type" value="Genomic_DNA"/>
</dbReference>
<dbReference type="InterPro" id="IPR025110">
    <property type="entry name" value="AMP-bd_C"/>
</dbReference>
<dbReference type="GO" id="GO:0031177">
    <property type="term" value="F:phosphopantetheine binding"/>
    <property type="evidence" value="ECO:0007669"/>
    <property type="project" value="InterPro"/>
</dbReference>
<dbReference type="GO" id="GO:0047527">
    <property type="term" value="F:2,3-dihydroxybenzoate-serine ligase activity"/>
    <property type="evidence" value="ECO:0007669"/>
    <property type="project" value="TreeGrafter"/>
</dbReference>
<dbReference type="InterPro" id="IPR009081">
    <property type="entry name" value="PP-bd_ACP"/>
</dbReference>
<dbReference type="InterPro" id="IPR041464">
    <property type="entry name" value="TubC_N"/>
</dbReference>
<dbReference type="PROSITE" id="PS00012">
    <property type="entry name" value="PHOSPHOPANTETHEINE"/>
    <property type="match status" value="3"/>
</dbReference>
<dbReference type="Pfam" id="PF13193">
    <property type="entry name" value="AMP-binding_C"/>
    <property type="match status" value="2"/>
</dbReference>
<dbReference type="InterPro" id="IPR014030">
    <property type="entry name" value="Ketoacyl_synth_N"/>
</dbReference>
<dbReference type="SMART" id="SM00825">
    <property type="entry name" value="PKS_KS"/>
    <property type="match status" value="1"/>
</dbReference>
<comment type="pathway">
    <text evidence="2">Antibiotic biosynthesis.</text>
</comment>
<dbReference type="SMART" id="SM00823">
    <property type="entry name" value="PKS_PP"/>
    <property type="match status" value="4"/>
</dbReference>
<dbReference type="GO" id="GO:0009366">
    <property type="term" value="C:enterobactin synthetase complex"/>
    <property type="evidence" value="ECO:0007669"/>
    <property type="project" value="TreeGrafter"/>
</dbReference>
<dbReference type="CDD" id="cd12117">
    <property type="entry name" value="A_NRPS_Srf_like"/>
    <property type="match status" value="2"/>
</dbReference>
<evidence type="ECO:0000256" key="7">
    <source>
        <dbReference type="PROSITE-ProRule" id="PRU01363"/>
    </source>
</evidence>
<dbReference type="PANTHER" id="PTHR45527:SF1">
    <property type="entry name" value="FATTY ACID SYNTHASE"/>
    <property type="match status" value="1"/>
</dbReference>
<dbReference type="Pfam" id="PF18563">
    <property type="entry name" value="TubC_N"/>
    <property type="match status" value="1"/>
</dbReference>
<dbReference type="InterPro" id="IPR020841">
    <property type="entry name" value="PKS_Beta-ketoAc_synthase_dom"/>
</dbReference>
<evidence type="ECO:0000259" key="8">
    <source>
        <dbReference type="PROSITE" id="PS50075"/>
    </source>
</evidence>
<dbReference type="InterPro" id="IPR036291">
    <property type="entry name" value="NAD(P)-bd_dom_sf"/>
</dbReference>
<dbReference type="InterPro" id="IPR013968">
    <property type="entry name" value="PKS_KR"/>
</dbReference>
<dbReference type="Gene3D" id="3.30.559.30">
    <property type="entry name" value="Nonribosomal peptide synthetase, condensation domain"/>
    <property type="match status" value="5"/>
</dbReference>
<feature type="active site" description="Proton donor; for dehydratase activity" evidence="7">
    <location>
        <position position="3595"/>
    </location>
</feature>
<dbReference type="Pfam" id="PF02801">
    <property type="entry name" value="Ketoacyl-synt_C"/>
    <property type="match status" value="1"/>
</dbReference>
<dbReference type="SUPFAM" id="SSF56801">
    <property type="entry name" value="Acetyl-CoA synthetase-like"/>
    <property type="match status" value="3"/>
</dbReference>
<dbReference type="InterPro" id="IPR016039">
    <property type="entry name" value="Thiolase-like"/>
</dbReference>
<dbReference type="PROSITE" id="PS52019">
    <property type="entry name" value="PKS_MFAS_DH"/>
    <property type="match status" value="1"/>
</dbReference>
<dbReference type="Gene3D" id="1.10.1240.100">
    <property type="match status" value="1"/>
</dbReference>
<feature type="domain" description="Carrier" evidence="8">
    <location>
        <begin position="1617"/>
        <end position="1692"/>
    </location>
</feature>
<dbReference type="InterPro" id="IPR054514">
    <property type="entry name" value="RhiE-like_linker"/>
</dbReference>
<reference evidence="11 12" key="1">
    <citation type="submission" date="2018-12" db="EMBL/GenBank/DDBJ databases">
        <authorList>
            <person name="Yang Y."/>
        </authorList>
    </citation>
    <scope>NUCLEOTIDE SEQUENCE [LARGE SCALE GENOMIC DNA]</scope>
    <source>
        <strain evidence="11 12">L-25-5w-1</strain>
    </source>
</reference>
<dbReference type="Pfam" id="PF22336">
    <property type="entry name" value="RhiE-like_linker"/>
    <property type="match status" value="1"/>
</dbReference>
<dbReference type="Gene3D" id="3.40.50.980">
    <property type="match status" value="4"/>
</dbReference>
<keyword evidence="3" id="KW-0596">Phosphopantetheine</keyword>
<gene>
    <name evidence="11" type="ORF">EJ903_22005</name>
</gene>
<dbReference type="Gene3D" id="1.10.10.1830">
    <property type="entry name" value="Non-ribosomal peptide synthase, adenylation domain"/>
    <property type="match status" value="1"/>
</dbReference>
<dbReference type="CDD" id="cd05930">
    <property type="entry name" value="A_NRPS"/>
    <property type="match status" value="1"/>
</dbReference>
<evidence type="ECO:0000256" key="6">
    <source>
        <dbReference type="ARBA" id="ARBA00022737"/>
    </source>
</evidence>
<dbReference type="SUPFAM" id="SSF51735">
    <property type="entry name" value="NAD(P)-binding Rossmann-fold domains"/>
    <property type="match status" value="2"/>
</dbReference>
<dbReference type="NCBIfam" id="NF003417">
    <property type="entry name" value="PRK04813.1"/>
    <property type="match status" value="3"/>
</dbReference>
<dbReference type="GO" id="GO:0005829">
    <property type="term" value="C:cytosol"/>
    <property type="evidence" value="ECO:0007669"/>
    <property type="project" value="TreeGrafter"/>
</dbReference>
<name>A0A431VBP8_9PROT</name>
<dbReference type="Gene3D" id="3.40.50.720">
    <property type="entry name" value="NAD(P)-binding Rossmann-like Domain"/>
    <property type="match status" value="1"/>
</dbReference>
<dbReference type="InterPro" id="IPR006162">
    <property type="entry name" value="Ppantetheine_attach_site"/>
</dbReference>
<comment type="caution">
    <text evidence="11">The sequence shown here is derived from an EMBL/GenBank/DDBJ whole genome shotgun (WGS) entry which is preliminary data.</text>
</comment>
<dbReference type="Gene3D" id="3.40.47.10">
    <property type="match status" value="1"/>
</dbReference>
<dbReference type="SUPFAM" id="SSF53901">
    <property type="entry name" value="Thiolase-like"/>
    <property type="match status" value="1"/>
</dbReference>
<evidence type="ECO:0000256" key="1">
    <source>
        <dbReference type="ARBA" id="ARBA00001957"/>
    </source>
</evidence>
<dbReference type="FunFam" id="3.40.50.12780:FF:000012">
    <property type="entry name" value="Non-ribosomal peptide synthetase"/>
    <property type="match status" value="1"/>
</dbReference>
<dbReference type="Pfam" id="PF00501">
    <property type="entry name" value="AMP-binding"/>
    <property type="match status" value="3"/>
</dbReference>
<dbReference type="InterPro" id="IPR057326">
    <property type="entry name" value="KR_dom"/>
</dbReference>